<dbReference type="InterPro" id="IPR001613">
    <property type="entry name" value="Flavin_amine_oxidase"/>
</dbReference>
<evidence type="ECO:0000313" key="4">
    <source>
        <dbReference type="EMBL" id="MCT9809677.1"/>
    </source>
</evidence>
<gene>
    <name evidence="4" type="primary">hpnE</name>
    <name evidence="4" type="ORF">N0K08_03465</name>
</gene>
<dbReference type="PRINTS" id="PR00757">
    <property type="entry name" value="AMINEOXDASEF"/>
</dbReference>
<comment type="cofactor">
    <cofactor evidence="1">
        <name>FAD</name>
        <dbReference type="ChEBI" id="CHEBI:57692"/>
    </cofactor>
</comment>
<dbReference type="EMBL" id="JAODYH010000002">
    <property type="protein sequence ID" value="MCT9809677.1"/>
    <property type="molecule type" value="Genomic_DNA"/>
</dbReference>
<organism evidence="4 5">
    <name type="scientific">Acidovorax bellezanensis</name>
    <dbReference type="NCBI Taxonomy" id="2976702"/>
    <lineage>
        <taxon>Bacteria</taxon>
        <taxon>Pseudomonadati</taxon>
        <taxon>Pseudomonadota</taxon>
        <taxon>Betaproteobacteria</taxon>
        <taxon>Burkholderiales</taxon>
        <taxon>Comamonadaceae</taxon>
        <taxon>Acidovorax</taxon>
    </lineage>
</organism>
<dbReference type="PANTHER" id="PTHR42923:SF47">
    <property type="entry name" value="BLR3003 PROTEIN"/>
    <property type="match status" value="1"/>
</dbReference>
<dbReference type="Gene3D" id="3.40.50.720">
    <property type="entry name" value="NAD(P)-binding Rossmann-like Domain"/>
    <property type="match status" value="1"/>
</dbReference>
<dbReference type="Pfam" id="PF01593">
    <property type="entry name" value="Amino_oxidase"/>
    <property type="match status" value="1"/>
</dbReference>
<comment type="caution">
    <text evidence="4">The sequence shown here is derived from an EMBL/GenBank/DDBJ whole genome shotgun (WGS) entry which is preliminary data.</text>
</comment>
<dbReference type="InterPro" id="IPR002937">
    <property type="entry name" value="Amino_oxidase"/>
</dbReference>
<protein>
    <submittedName>
        <fullName evidence="4">Hydroxysqualene dehydroxylase HpnE</fullName>
        <ecNumber evidence="4">1.17.8.1</ecNumber>
    </submittedName>
</protein>
<dbReference type="InterPro" id="IPR050464">
    <property type="entry name" value="Zeta_carotene_desat/Oxidored"/>
</dbReference>
<dbReference type="GO" id="GO:0016491">
    <property type="term" value="F:oxidoreductase activity"/>
    <property type="evidence" value="ECO:0007669"/>
    <property type="project" value="UniProtKB-KW"/>
</dbReference>
<accession>A0ABT2PKA7</accession>
<dbReference type="InterPro" id="IPR017830">
    <property type="entry name" value="SQase_HpnE"/>
</dbReference>
<dbReference type="Gene3D" id="3.50.50.60">
    <property type="entry name" value="FAD/NAD(P)-binding domain"/>
    <property type="match status" value="1"/>
</dbReference>
<keyword evidence="5" id="KW-1185">Reference proteome</keyword>
<dbReference type="Proteomes" id="UP001525968">
    <property type="component" value="Unassembled WGS sequence"/>
</dbReference>
<dbReference type="RefSeq" id="WP_261498611.1">
    <property type="nucleotide sequence ID" value="NZ_JAODYH010000002.1"/>
</dbReference>
<evidence type="ECO:0000256" key="1">
    <source>
        <dbReference type="ARBA" id="ARBA00001974"/>
    </source>
</evidence>
<dbReference type="SUPFAM" id="SSF51905">
    <property type="entry name" value="FAD/NAD(P)-binding domain"/>
    <property type="match status" value="1"/>
</dbReference>
<sequence length="443" mass="46856">MGALAKAQQVAVIGGGWAGMAAAVTLAQAGQQVTLYEAARNWGGRARALNLDTPEGPLTLDNGQHILIGAYTDSLALMRSVGVAVNDALLRLPMTLRYADGTGLAFPDWAPPLDALAGIAGARGWSWHEKRALLARATRWRLQGFRCDAAASVADLCTALPQKLMDEFIAPLCVSALNTPPEISSGAVFLRVLRDALFSGRGGSHFLLPRIDLGRIFPDTAAAWLQERGHDLRLACRAEQLQADGRHWRVNGQRFDAVLLATTSQEAARLVRGAALDSHDPETASGLQQWSASAEGLEYTAIATVYARTHEPGQRLPPALPVMAMRPAPGAPAQFVFDRGHLGGPAGLMAFVVSASLASRADTEAQVLAQAARELGWHGMQPLTTVIDKRATFACTPGLQRPGQALAPGLWACGDYVQGPYPATLEGAVRSGMAAAQSVDSAR</sequence>
<keyword evidence="2 4" id="KW-0560">Oxidoreductase</keyword>
<dbReference type="InterPro" id="IPR036188">
    <property type="entry name" value="FAD/NAD-bd_sf"/>
</dbReference>
<evidence type="ECO:0000256" key="2">
    <source>
        <dbReference type="ARBA" id="ARBA00023002"/>
    </source>
</evidence>
<evidence type="ECO:0000313" key="5">
    <source>
        <dbReference type="Proteomes" id="UP001525968"/>
    </source>
</evidence>
<dbReference type="PANTHER" id="PTHR42923">
    <property type="entry name" value="PROTOPORPHYRINOGEN OXIDASE"/>
    <property type="match status" value="1"/>
</dbReference>
<reference evidence="4 5" key="1">
    <citation type="submission" date="2022-09" db="EMBL/GenBank/DDBJ databases">
        <title>Draft genome of isolate Be4.</title>
        <authorList>
            <person name="Sanchez-Castro I."/>
            <person name="Martinez-Rodriguez P."/>
            <person name="Descostes M."/>
            <person name="Merroun M."/>
        </authorList>
    </citation>
    <scope>NUCLEOTIDE SEQUENCE [LARGE SCALE GENOMIC DNA]</scope>
    <source>
        <strain evidence="4 5">Be4</strain>
    </source>
</reference>
<evidence type="ECO:0000259" key="3">
    <source>
        <dbReference type="Pfam" id="PF01593"/>
    </source>
</evidence>
<dbReference type="Gene3D" id="3.90.660.10">
    <property type="match status" value="1"/>
</dbReference>
<name>A0ABT2PKA7_9BURK</name>
<proteinExistence type="predicted"/>
<dbReference type="NCBIfam" id="TIGR03467">
    <property type="entry name" value="HpnE"/>
    <property type="match status" value="1"/>
</dbReference>
<dbReference type="EC" id="1.17.8.1" evidence="4"/>
<feature type="domain" description="Amine oxidase" evidence="3">
    <location>
        <begin position="18"/>
        <end position="439"/>
    </location>
</feature>